<accession>A0A4R5TS49</accession>
<dbReference type="OrthoDB" id="4949677at2"/>
<proteinExistence type="predicted"/>
<organism evidence="2 3">
    <name type="scientific">Arthrobacter crusticola</name>
    <dbReference type="NCBI Taxonomy" id="2547960"/>
    <lineage>
        <taxon>Bacteria</taxon>
        <taxon>Bacillati</taxon>
        <taxon>Actinomycetota</taxon>
        <taxon>Actinomycetes</taxon>
        <taxon>Micrococcales</taxon>
        <taxon>Micrococcaceae</taxon>
        <taxon>Arthrobacter</taxon>
    </lineage>
</organism>
<dbReference type="AlphaFoldDB" id="A0A4R5TS49"/>
<reference evidence="2 3" key="1">
    <citation type="submission" date="2019-03" db="EMBL/GenBank/DDBJ databases">
        <title>Arthrobacter sp. nov., an bacterium isolated from biocrust in Mu Us Desert.</title>
        <authorList>
            <person name="Lixiong L."/>
        </authorList>
    </citation>
    <scope>NUCLEOTIDE SEQUENCE [LARGE SCALE GENOMIC DNA]</scope>
    <source>
        <strain evidence="2 3">SLN-3</strain>
    </source>
</reference>
<gene>
    <name evidence="2" type="ORF">E2F48_16375</name>
</gene>
<dbReference type="EMBL" id="SMTK01000006">
    <property type="protein sequence ID" value="TDK23560.1"/>
    <property type="molecule type" value="Genomic_DNA"/>
</dbReference>
<dbReference type="Proteomes" id="UP000295411">
    <property type="component" value="Unassembled WGS sequence"/>
</dbReference>
<keyword evidence="3" id="KW-1185">Reference proteome</keyword>
<sequence>MSRPTEPVPHLRPAGVAVIGGILLLEALGFLGVGGLFLSSLAMGDLVSVGGTVFLAVFLILLAIWLVVLARALWRGFRWPRSAALVIQLFLVILSVSFFSSGSVAIGLAMLVPGAVVLIALFTRPVLDFTSRATGETRTL</sequence>
<evidence type="ECO:0008006" key="4">
    <source>
        <dbReference type="Google" id="ProtNLM"/>
    </source>
</evidence>
<feature type="transmembrane region" description="Helical" evidence="1">
    <location>
        <begin position="12"/>
        <end position="37"/>
    </location>
</feature>
<protein>
    <recommendedName>
        <fullName evidence="4">Histidine kinase</fullName>
    </recommendedName>
</protein>
<dbReference type="RefSeq" id="WP_133405025.1">
    <property type="nucleotide sequence ID" value="NZ_SMTK01000006.1"/>
</dbReference>
<feature type="transmembrane region" description="Helical" evidence="1">
    <location>
        <begin position="105"/>
        <end position="123"/>
    </location>
</feature>
<evidence type="ECO:0000256" key="1">
    <source>
        <dbReference type="SAM" id="Phobius"/>
    </source>
</evidence>
<comment type="caution">
    <text evidence="2">The sequence shown here is derived from an EMBL/GenBank/DDBJ whole genome shotgun (WGS) entry which is preliminary data.</text>
</comment>
<evidence type="ECO:0000313" key="3">
    <source>
        <dbReference type="Proteomes" id="UP000295411"/>
    </source>
</evidence>
<feature type="transmembrane region" description="Helical" evidence="1">
    <location>
        <begin position="82"/>
        <end position="99"/>
    </location>
</feature>
<evidence type="ECO:0000313" key="2">
    <source>
        <dbReference type="EMBL" id="TDK23560.1"/>
    </source>
</evidence>
<keyword evidence="1" id="KW-0812">Transmembrane</keyword>
<name>A0A4R5TS49_9MICC</name>
<keyword evidence="1" id="KW-0472">Membrane</keyword>
<feature type="transmembrane region" description="Helical" evidence="1">
    <location>
        <begin position="49"/>
        <end position="70"/>
    </location>
</feature>
<keyword evidence="1" id="KW-1133">Transmembrane helix</keyword>